<dbReference type="PANTHER" id="PTHR33728">
    <property type="entry name" value="CTTNBP 2 AMINO-TERMINAL-LIKE PROTEIN"/>
    <property type="match status" value="1"/>
</dbReference>
<evidence type="ECO:0000256" key="1">
    <source>
        <dbReference type="SAM" id="MobiDB-lite"/>
    </source>
</evidence>
<dbReference type="AlphaFoldDB" id="A0AAF1ARQ4"/>
<evidence type="ECO:0000313" key="4">
    <source>
        <dbReference type="Proteomes" id="UP000077755"/>
    </source>
</evidence>
<feature type="transmembrane region" description="Helical" evidence="2">
    <location>
        <begin position="31"/>
        <end position="54"/>
    </location>
</feature>
<sequence>MGEEDHGGWSPAGAPVNLQRDYYFRHFGNSVNAVSCGFVATAILISMFLVMALFERFLRHASPETSPSGDRSHADGVSHSQVGYHGKLSYPSPKVPTRAIEVSVLMPGEAIPTFIAQPAPVPCPQERVSWPPHNRV</sequence>
<keyword evidence="2" id="KW-0472">Membrane</keyword>
<reference evidence="3" key="2">
    <citation type="submission" date="2022-03" db="EMBL/GenBank/DDBJ databases">
        <title>Draft title - Genomic analysis of global carrot germplasm unveils the trajectory of domestication and the origin of high carotenoid orange carrot.</title>
        <authorList>
            <person name="Iorizzo M."/>
            <person name="Ellison S."/>
            <person name="Senalik D."/>
            <person name="Macko-Podgorni A."/>
            <person name="Grzebelus D."/>
            <person name="Bostan H."/>
            <person name="Rolling W."/>
            <person name="Curaba J."/>
            <person name="Simon P."/>
        </authorList>
    </citation>
    <scope>NUCLEOTIDE SEQUENCE</scope>
    <source>
        <tissue evidence="3">Leaf</tissue>
    </source>
</reference>
<dbReference type="Proteomes" id="UP000077755">
    <property type="component" value="Chromosome 2"/>
</dbReference>
<keyword evidence="2" id="KW-1133">Transmembrane helix</keyword>
<feature type="region of interest" description="Disordered" evidence="1">
    <location>
        <begin position="64"/>
        <end position="93"/>
    </location>
</feature>
<name>A0AAF1ARQ4_DAUCS</name>
<proteinExistence type="predicted"/>
<organism evidence="3 4">
    <name type="scientific">Daucus carota subsp. sativus</name>
    <name type="common">Carrot</name>
    <dbReference type="NCBI Taxonomy" id="79200"/>
    <lineage>
        <taxon>Eukaryota</taxon>
        <taxon>Viridiplantae</taxon>
        <taxon>Streptophyta</taxon>
        <taxon>Embryophyta</taxon>
        <taxon>Tracheophyta</taxon>
        <taxon>Spermatophyta</taxon>
        <taxon>Magnoliopsida</taxon>
        <taxon>eudicotyledons</taxon>
        <taxon>Gunneridae</taxon>
        <taxon>Pentapetalae</taxon>
        <taxon>asterids</taxon>
        <taxon>campanulids</taxon>
        <taxon>Apiales</taxon>
        <taxon>Apiaceae</taxon>
        <taxon>Apioideae</taxon>
        <taxon>Scandiceae</taxon>
        <taxon>Daucinae</taxon>
        <taxon>Daucus</taxon>
        <taxon>Daucus sect. Daucus</taxon>
    </lineage>
</organism>
<accession>A0AAF1ARQ4</accession>
<protein>
    <submittedName>
        <fullName evidence="3">Uncharacterized protein</fullName>
    </submittedName>
</protein>
<gene>
    <name evidence="3" type="ORF">DCAR_0209104</name>
</gene>
<dbReference type="PANTHER" id="PTHR33728:SF13">
    <property type="entry name" value="CTTNBP 2 AMINO-TERMINAL-LIKE PROTEIN"/>
    <property type="match status" value="1"/>
</dbReference>
<evidence type="ECO:0000313" key="3">
    <source>
        <dbReference type="EMBL" id="WOG89865.1"/>
    </source>
</evidence>
<dbReference type="KEGG" id="dcr:108208200"/>
<keyword evidence="2" id="KW-0812">Transmembrane</keyword>
<reference evidence="3" key="1">
    <citation type="journal article" date="2016" name="Nat. Genet.">
        <title>A high-quality carrot genome assembly provides new insights into carotenoid accumulation and asterid genome evolution.</title>
        <authorList>
            <person name="Iorizzo M."/>
            <person name="Ellison S."/>
            <person name="Senalik D."/>
            <person name="Zeng P."/>
            <person name="Satapoomin P."/>
            <person name="Huang J."/>
            <person name="Bowman M."/>
            <person name="Iovene M."/>
            <person name="Sanseverino W."/>
            <person name="Cavagnaro P."/>
            <person name="Yildiz M."/>
            <person name="Macko-Podgorni A."/>
            <person name="Moranska E."/>
            <person name="Grzebelus E."/>
            <person name="Grzebelus D."/>
            <person name="Ashrafi H."/>
            <person name="Zheng Z."/>
            <person name="Cheng S."/>
            <person name="Spooner D."/>
            <person name="Van Deynze A."/>
            <person name="Simon P."/>
        </authorList>
    </citation>
    <scope>NUCLEOTIDE SEQUENCE</scope>
    <source>
        <tissue evidence="3">Leaf</tissue>
    </source>
</reference>
<keyword evidence="4" id="KW-1185">Reference proteome</keyword>
<dbReference type="EMBL" id="CP093344">
    <property type="protein sequence ID" value="WOG89865.1"/>
    <property type="molecule type" value="Genomic_DNA"/>
</dbReference>
<evidence type="ECO:0000256" key="2">
    <source>
        <dbReference type="SAM" id="Phobius"/>
    </source>
</evidence>